<name>A0A9P4LM12_9PLEO</name>
<gene>
    <name evidence="2" type="ORF">EK21DRAFT_68360</name>
</gene>
<dbReference type="InterPro" id="IPR000182">
    <property type="entry name" value="GNAT_dom"/>
</dbReference>
<dbReference type="GO" id="GO:0016747">
    <property type="term" value="F:acyltransferase activity, transferring groups other than amino-acyl groups"/>
    <property type="evidence" value="ECO:0007669"/>
    <property type="project" value="InterPro"/>
</dbReference>
<proteinExistence type="predicted"/>
<dbReference type="PROSITE" id="PS51186">
    <property type="entry name" value="GNAT"/>
    <property type="match status" value="1"/>
</dbReference>
<sequence>MSANTNTNTPNPNNPSSLKPRYEIRKLEPEHVQWATAIVGHSNGYHSPVWPVIFLDDMTTRVLDLLDAGDYLVRHQINSGMSFGVFDTQYEFKTEEAKKVGGKLFWDRNEPSIQEKEGLEAEGERMLKQMDFPLVSVALAYDANNPLDMEKMGPLMNVLPLFGAFYHVVAELDQRDPASWQPTGPGQVLFRNATSTRRDYEGKGIMAGLARWLMREAAQRGYRGIQIECLADPVTHVWSKGAEQDGKFKGTVVSEVDMGTYKDEEGKLVFAPSKQRGTKCWVDLNAGF</sequence>
<comment type="caution">
    <text evidence="2">The sequence shown here is derived from an EMBL/GenBank/DDBJ whole genome shotgun (WGS) entry which is preliminary data.</text>
</comment>
<dbReference type="Gene3D" id="3.40.630.30">
    <property type="match status" value="1"/>
</dbReference>
<evidence type="ECO:0000259" key="1">
    <source>
        <dbReference type="PROSITE" id="PS51186"/>
    </source>
</evidence>
<dbReference type="AlphaFoldDB" id="A0A9P4LM12"/>
<protein>
    <recommendedName>
        <fullName evidence="1">N-acetyltransferase domain-containing protein</fullName>
    </recommendedName>
</protein>
<dbReference type="EMBL" id="ML978204">
    <property type="protein sequence ID" value="KAF2029177.1"/>
    <property type="molecule type" value="Genomic_DNA"/>
</dbReference>
<organism evidence="2 3">
    <name type="scientific">Setomelanomma holmii</name>
    <dbReference type="NCBI Taxonomy" id="210430"/>
    <lineage>
        <taxon>Eukaryota</taxon>
        <taxon>Fungi</taxon>
        <taxon>Dikarya</taxon>
        <taxon>Ascomycota</taxon>
        <taxon>Pezizomycotina</taxon>
        <taxon>Dothideomycetes</taxon>
        <taxon>Pleosporomycetidae</taxon>
        <taxon>Pleosporales</taxon>
        <taxon>Pleosporineae</taxon>
        <taxon>Phaeosphaeriaceae</taxon>
        <taxon>Setomelanomma</taxon>
    </lineage>
</organism>
<feature type="domain" description="N-acetyltransferase" evidence="1">
    <location>
        <begin position="127"/>
        <end position="263"/>
    </location>
</feature>
<evidence type="ECO:0000313" key="3">
    <source>
        <dbReference type="Proteomes" id="UP000799777"/>
    </source>
</evidence>
<dbReference type="Proteomes" id="UP000799777">
    <property type="component" value="Unassembled WGS sequence"/>
</dbReference>
<dbReference type="OrthoDB" id="5169850at2759"/>
<keyword evidence="3" id="KW-1185">Reference proteome</keyword>
<reference evidence="2" key="1">
    <citation type="journal article" date="2020" name="Stud. Mycol.">
        <title>101 Dothideomycetes genomes: a test case for predicting lifestyles and emergence of pathogens.</title>
        <authorList>
            <person name="Haridas S."/>
            <person name="Albert R."/>
            <person name="Binder M."/>
            <person name="Bloem J."/>
            <person name="Labutti K."/>
            <person name="Salamov A."/>
            <person name="Andreopoulos B."/>
            <person name="Baker S."/>
            <person name="Barry K."/>
            <person name="Bills G."/>
            <person name="Bluhm B."/>
            <person name="Cannon C."/>
            <person name="Castanera R."/>
            <person name="Culley D."/>
            <person name="Daum C."/>
            <person name="Ezra D."/>
            <person name="Gonzalez J."/>
            <person name="Henrissat B."/>
            <person name="Kuo A."/>
            <person name="Liang C."/>
            <person name="Lipzen A."/>
            <person name="Lutzoni F."/>
            <person name="Magnuson J."/>
            <person name="Mondo S."/>
            <person name="Nolan M."/>
            <person name="Ohm R."/>
            <person name="Pangilinan J."/>
            <person name="Park H.-J."/>
            <person name="Ramirez L."/>
            <person name="Alfaro M."/>
            <person name="Sun H."/>
            <person name="Tritt A."/>
            <person name="Yoshinaga Y."/>
            <person name="Zwiers L.-H."/>
            <person name="Turgeon B."/>
            <person name="Goodwin S."/>
            <person name="Spatafora J."/>
            <person name="Crous P."/>
            <person name="Grigoriev I."/>
        </authorList>
    </citation>
    <scope>NUCLEOTIDE SEQUENCE</scope>
    <source>
        <strain evidence="2">CBS 110217</strain>
    </source>
</reference>
<evidence type="ECO:0000313" key="2">
    <source>
        <dbReference type="EMBL" id="KAF2029177.1"/>
    </source>
</evidence>
<accession>A0A9P4LM12</accession>